<dbReference type="EMBL" id="CAADGD010000072">
    <property type="protein sequence ID" value="VFK71564.1"/>
    <property type="molecule type" value="Genomic_DNA"/>
</dbReference>
<feature type="transmembrane region" description="Helical" evidence="1">
    <location>
        <begin position="273"/>
        <end position="290"/>
    </location>
</feature>
<keyword evidence="1" id="KW-1133">Transmembrane helix</keyword>
<name>A0A451AZU7_9GAMM</name>
<keyword evidence="1" id="KW-0812">Transmembrane</keyword>
<feature type="transmembrane region" description="Helical" evidence="1">
    <location>
        <begin position="189"/>
        <end position="210"/>
    </location>
</feature>
<evidence type="ECO:0000313" key="2">
    <source>
        <dbReference type="EMBL" id="VFK65818.1"/>
    </source>
</evidence>
<feature type="transmembrane region" description="Helical" evidence="1">
    <location>
        <begin position="216"/>
        <end position="235"/>
    </location>
</feature>
<sequence length="292" mass="33532">MELYLQTSAKVCFFIFSIGIVLRDFIYFIFFSEKIEPVTYACINVGVLFFIPLIFSFVRPIKMVKRISSIGIYEYIIVVILGLLCAYIYTYFWILKELTPGLFNIIDYGATPILTGIFGIIIFKEYIGINVLLLYPIYIIGLSLLVSAEAVNVKLMLVSLTFPLATSVSDVLVKKLMSLNDFWISDRILFIRFAIAFPFLFFYSLGHITIIEWDYFLYGVIAAILFGYFPMKFLVIGIRIGKMSDLAMYEMLIPLLSFLGSIPYLWHTLTMEALVVCVFLLSFIGLNLLIRE</sequence>
<dbReference type="EMBL" id="CAADFZ010000071">
    <property type="protein sequence ID" value="VFK65818.1"/>
    <property type="molecule type" value="Genomic_DNA"/>
</dbReference>
<organism evidence="3">
    <name type="scientific">Candidatus Kentrum sp. UNK</name>
    <dbReference type="NCBI Taxonomy" id="2126344"/>
    <lineage>
        <taxon>Bacteria</taxon>
        <taxon>Pseudomonadati</taxon>
        <taxon>Pseudomonadota</taxon>
        <taxon>Gammaproteobacteria</taxon>
        <taxon>Candidatus Kentrum</taxon>
    </lineage>
</organism>
<protein>
    <recommendedName>
        <fullName evidence="4">EamA-like transporter family protein</fullName>
    </recommendedName>
</protein>
<feature type="transmembrane region" description="Helical" evidence="1">
    <location>
        <begin position="70"/>
        <end position="93"/>
    </location>
</feature>
<proteinExistence type="predicted"/>
<keyword evidence="1" id="KW-0472">Membrane</keyword>
<feature type="transmembrane region" description="Helical" evidence="1">
    <location>
        <begin position="132"/>
        <end position="151"/>
    </location>
</feature>
<dbReference type="AlphaFoldDB" id="A0A451AZU7"/>
<evidence type="ECO:0000313" key="3">
    <source>
        <dbReference type="EMBL" id="VFK71564.1"/>
    </source>
</evidence>
<gene>
    <name evidence="2" type="ORF">BECKUNK1418G_GA0071005_10713</name>
    <name evidence="3" type="ORF">BECKUNK1418H_GA0071006_10723</name>
</gene>
<reference evidence="3" key="1">
    <citation type="submission" date="2019-02" db="EMBL/GenBank/DDBJ databases">
        <authorList>
            <person name="Gruber-Vodicka R. H."/>
            <person name="Seah K. B. B."/>
        </authorList>
    </citation>
    <scope>NUCLEOTIDE SEQUENCE</scope>
    <source>
        <strain evidence="3">BECK_BY19</strain>
        <strain evidence="2">BECK_BY8</strain>
    </source>
</reference>
<feature type="transmembrane region" description="Helical" evidence="1">
    <location>
        <begin position="12"/>
        <end position="32"/>
    </location>
</feature>
<feature type="transmembrane region" description="Helical" evidence="1">
    <location>
        <begin position="38"/>
        <end position="58"/>
    </location>
</feature>
<accession>A0A451AZU7</accession>
<evidence type="ECO:0008006" key="4">
    <source>
        <dbReference type="Google" id="ProtNLM"/>
    </source>
</evidence>
<feature type="transmembrane region" description="Helical" evidence="1">
    <location>
        <begin position="105"/>
        <end position="123"/>
    </location>
</feature>
<evidence type="ECO:0000256" key="1">
    <source>
        <dbReference type="SAM" id="Phobius"/>
    </source>
</evidence>